<keyword evidence="3" id="KW-0378">Hydrolase</keyword>
<dbReference type="RefSeq" id="WP_061081990.1">
    <property type="nucleotide sequence ID" value="NZ_JAAXPG010000017.1"/>
</dbReference>
<dbReference type="InterPro" id="IPR008928">
    <property type="entry name" value="6-hairpin_glycosidase_sf"/>
</dbReference>
<dbReference type="PANTHER" id="PTHR31616">
    <property type="entry name" value="TREHALASE"/>
    <property type="match status" value="1"/>
</dbReference>
<reference evidence="3 4" key="1">
    <citation type="submission" date="2020-04" db="EMBL/GenBank/DDBJ databases">
        <title>MicrobeNet Type strains.</title>
        <authorList>
            <person name="Nicholson A.C."/>
        </authorList>
    </citation>
    <scope>NUCLEOTIDE SEQUENCE [LARGE SCALE GENOMIC DNA]</scope>
    <source>
        <strain evidence="3 4">ATCC 23612</strain>
    </source>
</reference>
<dbReference type="GO" id="GO:0015927">
    <property type="term" value="F:trehalase activity"/>
    <property type="evidence" value="ECO:0007669"/>
    <property type="project" value="TreeGrafter"/>
</dbReference>
<dbReference type="InterPro" id="IPR045582">
    <property type="entry name" value="Trehalase-like_N"/>
</dbReference>
<accession>A0A7X6MDR0</accession>
<dbReference type="EMBL" id="JAAXPG010000017">
    <property type="protein sequence ID" value="NKY99618.1"/>
    <property type="molecule type" value="Genomic_DNA"/>
</dbReference>
<dbReference type="AlphaFoldDB" id="A0A7X6MDR0"/>
<feature type="domain" description="Trehalase-like N-terminal" evidence="2">
    <location>
        <begin position="2"/>
        <end position="148"/>
    </location>
</feature>
<dbReference type="Gene3D" id="1.50.10.10">
    <property type="match status" value="1"/>
</dbReference>
<evidence type="ECO:0000313" key="4">
    <source>
        <dbReference type="Proteomes" id="UP000553209"/>
    </source>
</evidence>
<keyword evidence="4" id="KW-1185">Reference proteome</keyword>
<organism evidence="3 4">
    <name type="scientific">Nocardiopsis alborubida</name>
    <dbReference type="NCBI Taxonomy" id="146802"/>
    <lineage>
        <taxon>Bacteria</taxon>
        <taxon>Bacillati</taxon>
        <taxon>Actinomycetota</taxon>
        <taxon>Actinomycetes</taxon>
        <taxon>Streptosporangiales</taxon>
        <taxon>Nocardiopsidaceae</taxon>
        <taxon>Nocardiopsis</taxon>
    </lineage>
</organism>
<name>A0A7X6MDR0_9ACTN</name>
<proteinExistence type="predicted"/>
<feature type="domain" description="GH15-like" evidence="1">
    <location>
        <begin position="224"/>
        <end position="590"/>
    </location>
</feature>
<dbReference type="InterPro" id="IPR011613">
    <property type="entry name" value="GH15-like"/>
</dbReference>
<dbReference type="PANTHER" id="PTHR31616:SF10">
    <property type="entry name" value="TREHALASE"/>
    <property type="match status" value="1"/>
</dbReference>
<gene>
    <name evidence="3" type="ORF">HGB44_18405</name>
</gene>
<evidence type="ECO:0000313" key="3">
    <source>
        <dbReference type="EMBL" id="NKY99618.1"/>
    </source>
</evidence>
<dbReference type="Pfam" id="PF00723">
    <property type="entry name" value="Glyco_hydro_15"/>
    <property type="match status" value="1"/>
</dbReference>
<dbReference type="Proteomes" id="UP000553209">
    <property type="component" value="Unassembled WGS sequence"/>
</dbReference>
<dbReference type="SUPFAM" id="SSF48208">
    <property type="entry name" value="Six-hairpin glycosidases"/>
    <property type="match status" value="1"/>
</dbReference>
<sequence>MGQGTTGIGDHGFLSDCHTAALTTPDGTVDWLCVPRFDGPALVSGILDPRGGGWTLEVEGAGPAGRAYVDDTLVLETLWRGTDTEVAVRDLLAVRRSEEGGTGLYREGFLLRVVECRSGSTSVRSRFDARPDFARAEPVWERVDGGLREASGPLLSGSPAPAPARDGVPEYRVELAEGDTAVFALDYLEGGRRVGLGEGRALLRETLEAWREWSGRTGYDGVGATHVRRSALTLRGLLHEESGALIAAPTTSLPEWPGGPRNWDYRYVWHRDAALVVLAFLRLGHAEEAGHYLRFLLRMCGQPIDWVPPVQAVDEQPPPGEESLDHLAGHAGSRPVRVGNDAYSQHQLDVYGHVLDAALSYEEATGGLGRGDVEQLSSMVDAACRIWREPDDGMWEVRSRPRHWTSSKVYAWVCLDRGIQLATESGKAGGDVPLDEWRKELAAIREEVLDRGYDAAAGTFTQSYCSSHVDGSLLRIPLLGFLDGTDPRVLATLERVDAELGGEGALVHRYDPETTDDGLGTPEGAFLLCSFDMVSALVLAGRTEEARRRFEELCGSSGELGLHAEEMAADGTMLGNFPQAFTHLALIEAAVNLDQAGDGEALHAWVRDRSGGATRRRRTGADG</sequence>
<protein>
    <submittedName>
        <fullName evidence="3">Glycoside hydrolase family 15 protein</fullName>
    </submittedName>
</protein>
<dbReference type="Pfam" id="PF19291">
    <property type="entry name" value="TREH_N"/>
    <property type="match status" value="1"/>
</dbReference>
<comment type="caution">
    <text evidence="3">The sequence shown here is derived from an EMBL/GenBank/DDBJ whole genome shotgun (WGS) entry which is preliminary data.</text>
</comment>
<evidence type="ECO:0000259" key="2">
    <source>
        <dbReference type="Pfam" id="PF19291"/>
    </source>
</evidence>
<evidence type="ECO:0000259" key="1">
    <source>
        <dbReference type="Pfam" id="PF00723"/>
    </source>
</evidence>
<dbReference type="InterPro" id="IPR012341">
    <property type="entry name" value="6hp_glycosidase-like_sf"/>
</dbReference>
<dbReference type="GO" id="GO:0005993">
    <property type="term" value="P:trehalose catabolic process"/>
    <property type="evidence" value="ECO:0007669"/>
    <property type="project" value="TreeGrafter"/>
</dbReference>